<dbReference type="InterPro" id="IPR006140">
    <property type="entry name" value="D-isomer_DH_NAD-bd"/>
</dbReference>
<dbReference type="PANTHER" id="PTHR43333:SF1">
    <property type="entry name" value="D-ISOMER SPECIFIC 2-HYDROXYACID DEHYDROGENASE NAD-BINDING DOMAIN-CONTAINING PROTEIN"/>
    <property type="match status" value="1"/>
</dbReference>
<dbReference type="Gene3D" id="3.40.50.720">
    <property type="entry name" value="NAD(P)-binding Rossmann-like Domain"/>
    <property type="match status" value="2"/>
</dbReference>
<evidence type="ECO:0000256" key="1">
    <source>
        <dbReference type="ARBA" id="ARBA00023002"/>
    </source>
</evidence>
<proteinExistence type="predicted"/>
<name>A0ABT1CCY8_9PROT</name>
<sequence length="319" mass="34387">MTNMAPRLVISADGPEAFAGWRDSFAAHAPDIEILSWFDPDTAHGQADYALVWEADDEDLRRMGHLRGILCTGAGVNHLVKSPDFPRQVKLARMGGGDTAALMADYVLWACIALLRDARTWALQQAGHIWARNLVSRTSAETGVTVLGYGQIGAVVAQKLAQAGFSVSAWRRSAGATSDGAVTLHHGEKGLHDALGTADLLVNLLPSTPQTRHILDRATLSRLRRGAGLINVGRGDHLVEADLLALLENGHLCGAVLDVVSQEPLSADSPLWDHPAITLTPHIASEASREAQVRYIAETIRQMERGETPALLFDHARGY</sequence>
<evidence type="ECO:0000313" key="5">
    <source>
        <dbReference type="Proteomes" id="UP001523401"/>
    </source>
</evidence>
<dbReference type="RefSeq" id="WP_252848320.1">
    <property type="nucleotide sequence ID" value="NZ_BAPW01000034.1"/>
</dbReference>
<feature type="domain" description="D-isomer specific 2-hydroxyacid dehydrogenase NAD-binding" evidence="3">
    <location>
        <begin position="109"/>
        <end position="284"/>
    </location>
</feature>
<dbReference type="CDD" id="cd12164">
    <property type="entry name" value="GDH_like_2"/>
    <property type="match status" value="1"/>
</dbReference>
<evidence type="ECO:0000259" key="3">
    <source>
        <dbReference type="Pfam" id="PF02826"/>
    </source>
</evidence>
<evidence type="ECO:0000313" key="4">
    <source>
        <dbReference type="EMBL" id="MCO6158723.1"/>
    </source>
</evidence>
<dbReference type="PANTHER" id="PTHR43333">
    <property type="entry name" value="2-HACID_DH_C DOMAIN-CONTAINING PROTEIN"/>
    <property type="match status" value="1"/>
</dbReference>
<gene>
    <name evidence="4" type="ORF">NF685_01605</name>
</gene>
<keyword evidence="1" id="KW-0560">Oxidoreductase</keyword>
<dbReference type="SUPFAM" id="SSF51735">
    <property type="entry name" value="NAD(P)-binding Rossmann-fold domains"/>
    <property type="match status" value="1"/>
</dbReference>
<dbReference type="EMBL" id="JAMXQU010000001">
    <property type="protein sequence ID" value="MCO6158723.1"/>
    <property type="molecule type" value="Genomic_DNA"/>
</dbReference>
<dbReference type="Proteomes" id="UP001523401">
    <property type="component" value="Unassembled WGS sequence"/>
</dbReference>
<evidence type="ECO:0000256" key="2">
    <source>
        <dbReference type="ARBA" id="ARBA00023027"/>
    </source>
</evidence>
<accession>A0ABT1CCY8</accession>
<comment type="caution">
    <text evidence="4">The sequence shown here is derived from an EMBL/GenBank/DDBJ whole genome shotgun (WGS) entry which is preliminary data.</text>
</comment>
<protein>
    <submittedName>
        <fullName evidence="4">Glyoxylate/hydroxypyruvate reductase A</fullName>
    </submittedName>
</protein>
<keyword evidence="5" id="KW-1185">Reference proteome</keyword>
<keyword evidence="2" id="KW-0520">NAD</keyword>
<reference evidence="4 5" key="1">
    <citation type="submission" date="2022-06" db="EMBL/GenBank/DDBJ databases">
        <title>Whole-genome of Asaia lannensis strain LMG 27011T.</title>
        <authorList>
            <person name="Sombolestani A."/>
        </authorList>
    </citation>
    <scope>NUCLEOTIDE SEQUENCE [LARGE SCALE GENOMIC DNA]</scope>
    <source>
        <strain evidence="4 5">NBRC 102526</strain>
    </source>
</reference>
<dbReference type="InterPro" id="IPR036291">
    <property type="entry name" value="NAD(P)-bd_dom_sf"/>
</dbReference>
<dbReference type="Pfam" id="PF02826">
    <property type="entry name" value="2-Hacid_dh_C"/>
    <property type="match status" value="1"/>
</dbReference>
<organism evidence="4 5">
    <name type="scientific">Asaia lannensis NBRC 102526</name>
    <dbReference type="NCBI Taxonomy" id="1307926"/>
    <lineage>
        <taxon>Bacteria</taxon>
        <taxon>Pseudomonadati</taxon>
        <taxon>Pseudomonadota</taxon>
        <taxon>Alphaproteobacteria</taxon>
        <taxon>Acetobacterales</taxon>
        <taxon>Acetobacteraceae</taxon>
        <taxon>Asaia</taxon>
    </lineage>
</organism>